<evidence type="ECO:0000313" key="12">
    <source>
        <dbReference type="EMBL" id="GAA5142584.1"/>
    </source>
</evidence>
<gene>
    <name evidence="12" type="ORF">GCM10023340_06300</name>
</gene>
<feature type="region of interest" description="Disordered" evidence="9">
    <location>
        <begin position="683"/>
        <end position="714"/>
    </location>
</feature>
<dbReference type="PANTHER" id="PTHR32282">
    <property type="entry name" value="BINDING PROTEIN TRANSPEPTIDASE, PUTATIVE-RELATED"/>
    <property type="match status" value="1"/>
</dbReference>
<proteinExistence type="predicted"/>
<name>A0ABP9PDP7_9ACTN</name>
<dbReference type="SUPFAM" id="SSF56601">
    <property type="entry name" value="beta-lactamase/transpeptidase-like"/>
    <property type="match status" value="1"/>
</dbReference>
<dbReference type="InterPro" id="IPR023346">
    <property type="entry name" value="Lysozyme-like_dom_sf"/>
</dbReference>
<dbReference type="InterPro" id="IPR036950">
    <property type="entry name" value="PBP_transglycosylase"/>
</dbReference>
<feature type="domain" description="Penicillin-binding protein transpeptidase" evidence="10">
    <location>
        <begin position="341"/>
        <end position="617"/>
    </location>
</feature>
<dbReference type="InterPro" id="IPR050396">
    <property type="entry name" value="Glycosyltr_51/Transpeptidase"/>
</dbReference>
<evidence type="ECO:0000256" key="4">
    <source>
        <dbReference type="ARBA" id="ARBA00022679"/>
    </source>
</evidence>
<keyword evidence="6" id="KW-0511">Multifunctional enzyme</keyword>
<feature type="domain" description="Glycosyl transferase family 51" evidence="11">
    <location>
        <begin position="57"/>
        <end position="242"/>
    </location>
</feature>
<evidence type="ECO:0000256" key="8">
    <source>
        <dbReference type="ARBA" id="ARBA00049902"/>
    </source>
</evidence>
<evidence type="ECO:0000313" key="13">
    <source>
        <dbReference type="Proteomes" id="UP001500221"/>
    </source>
</evidence>
<dbReference type="SUPFAM" id="SSF53955">
    <property type="entry name" value="Lysozyme-like"/>
    <property type="match status" value="1"/>
</dbReference>
<evidence type="ECO:0000259" key="11">
    <source>
        <dbReference type="Pfam" id="PF00912"/>
    </source>
</evidence>
<accession>A0ABP9PDP7</accession>
<dbReference type="RefSeq" id="WP_345454435.1">
    <property type="nucleotide sequence ID" value="NZ_BAABKG010000001.1"/>
</dbReference>
<dbReference type="Gene3D" id="1.10.3810.10">
    <property type="entry name" value="Biosynthetic peptidoglycan transglycosylase-like"/>
    <property type="match status" value="1"/>
</dbReference>
<comment type="caution">
    <text evidence="12">The sequence shown here is derived from an EMBL/GenBank/DDBJ whole genome shotgun (WGS) entry which is preliminary data.</text>
</comment>
<protein>
    <submittedName>
        <fullName evidence="12">Transglycosylase domain-containing protein</fullName>
    </submittedName>
</protein>
<evidence type="ECO:0000256" key="6">
    <source>
        <dbReference type="ARBA" id="ARBA00023268"/>
    </source>
</evidence>
<comment type="catalytic activity">
    <reaction evidence="8">
        <text>[GlcNAc-(1-&gt;4)-Mur2Ac(oyl-L-Ala-gamma-D-Glu-L-Lys-D-Ala-D-Ala)](n)-di-trans,octa-cis-undecaprenyl diphosphate + beta-D-GlcNAc-(1-&gt;4)-Mur2Ac(oyl-L-Ala-gamma-D-Glu-L-Lys-D-Ala-D-Ala)-di-trans,octa-cis-undecaprenyl diphosphate = [GlcNAc-(1-&gt;4)-Mur2Ac(oyl-L-Ala-gamma-D-Glu-L-Lys-D-Ala-D-Ala)](n+1)-di-trans,octa-cis-undecaprenyl diphosphate + di-trans,octa-cis-undecaprenyl diphosphate + H(+)</text>
        <dbReference type="Rhea" id="RHEA:23708"/>
        <dbReference type="Rhea" id="RHEA-COMP:9602"/>
        <dbReference type="Rhea" id="RHEA-COMP:9603"/>
        <dbReference type="ChEBI" id="CHEBI:15378"/>
        <dbReference type="ChEBI" id="CHEBI:58405"/>
        <dbReference type="ChEBI" id="CHEBI:60033"/>
        <dbReference type="ChEBI" id="CHEBI:78435"/>
        <dbReference type="EC" id="2.4.99.28"/>
    </reaction>
</comment>
<evidence type="ECO:0000256" key="1">
    <source>
        <dbReference type="ARBA" id="ARBA00022645"/>
    </source>
</evidence>
<dbReference type="Pfam" id="PF00905">
    <property type="entry name" value="Transpeptidase"/>
    <property type="match status" value="1"/>
</dbReference>
<evidence type="ECO:0000256" key="7">
    <source>
        <dbReference type="ARBA" id="ARBA00034000"/>
    </source>
</evidence>
<evidence type="ECO:0000256" key="5">
    <source>
        <dbReference type="ARBA" id="ARBA00022801"/>
    </source>
</evidence>
<dbReference type="PANTHER" id="PTHR32282:SF33">
    <property type="entry name" value="PEPTIDOGLYCAN GLYCOSYLTRANSFERASE"/>
    <property type="match status" value="1"/>
</dbReference>
<dbReference type="Pfam" id="PF00912">
    <property type="entry name" value="Transgly"/>
    <property type="match status" value="1"/>
</dbReference>
<organism evidence="12 13">
    <name type="scientific">Nocardioides marinquilinus</name>
    <dbReference type="NCBI Taxonomy" id="1210400"/>
    <lineage>
        <taxon>Bacteria</taxon>
        <taxon>Bacillati</taxon>
        <taxon>Actinomycetota</taxon>
        <taxon>Actinomycetes</taxon>
        <taxon>Propionibacteriales</taxon>
        <taxon>Nocardioidaceae</taxon>
        <taxon>Nocardioides</taxon>
    </lineage>
</organism>
<keyword evidence="2" id="KW-0645">Protease</keyword>
<dbReference type="InterPro" id="IPR012338">
    <property type="entry name" value="Beta-lactam/transpept-like"/>
</dbReference>
<comment type="catalytic activity">
    <reaction evidence="7">
        <text>Preferential cleavage: (Ac)2-L-Lys-D-Ala-|-D-Ala. Also transpeptidation of peptidyl-alanyl moieties that are N-acyl substituents of D-alanine.</text>
        <dbReference type="EC" id="3.4.16.4"/>
    </reaction>
</comment>
<dbReference type="Gene3D" id="3.40.710.10">
    <property type="entry name" value="DD-peptidase/beta-lactamase superfamily"/>
    <property type="match status" value="1"/>
</dbReference>
<evidence type="ECO:0000256" key="2">
    <source>
        <dbReference type="ARBA" id="ARBA00022670"/>
    </source>
</evidence>
<evidence type="ECO:0000256" key="3">
    <source>
        <dbReference type="ARBA" id="ARBA00022676"/>
    </source>
</evidence>
<dbReference type="InterPro" id="IPR001460">
    <property type="entry name" value="PCN-bd_Tpept"/>
</dbReference>
<keyword evidence="3" id="KW-0328">Glycosyltransferase</keyword>
<dbReference type="EMBL" id="BAABKG010000001">
    <property type="protein sequence ID" value="GAA5142584.1"/>
    <property type="molecule type" value="Genomic_DNA"/>
</dbReference>
<sequence>MVAVSAVLGVVVAGLAIPFAGLVGFASNNIADSMDDLPKELDTEVPGEKSAIYDADGNLITYVYDENRINVSLDKVSRTLVKALVSIEDYRYYEHGALDVKGTMRALVTNLGSGGVVQGGSSITQQLVKQTLLNQANTKAERAAVTDDTYLRKFNELRYAIALEKKHSKDWILERYLNIVYFGDGAYGIQAAARHYYNVNASSLNLNQSATLAGLVQNPSAFDPTDHPDRAIARRDVVLDRMAELDVISEKRADAVKAKKLKLRPQTSPRGCLNSTAPLYCSYVLEYLLKDRSLGNNESERQRLLNTGGLTIRTNLNLEWQDDADRAVRGNVRATDDAIGALAIVEPGTGQVKAISQSRPYGDKRKKGETFLNFVVPSQYGDSNGFQAGSTFKAFVLAQAIEDGVPLDETYYSPNETTFNFSDYANCPGAPSFGTADFPMRNSTDGGYENLYTGTRDSVNTFYLRLEQETGVCDPYNLAKSMGVRLTSPEGVKDAEGNFIIQPERVPNFTLGVADVSALEMAEAYATFAARGIHCDSQPISSIEDANGNVLKQYEPRCSRVMAESTADAVSDVLRGVIEGGFASNERLVVDAAGKTGTTGTVAQSPSVWFVGYTPTVSAAAMIAGANDFGTPIGLDNVVINGVPATASGSQLAAPIWGDALKAFQDELPDTRFVYPSTVEGAGVETPYVPQAPPSTNGPGRGGNRGNDGRGGRR</sequence>
<evidence type="ECO:0000259" key="10">
    <source>
        <dbReference type="Pfam" id="PF00905"/>
    </source>
</evidence>
<dbReference type="InterPro" id="IPR001264">
    <property type="entry name" value="Glyco_trans_51"/>
</dbReference>
<reference evidence="13" key="1">
    <citation type="journal article" date="2019" name="Int. J. Syst. Evol. Microbiol.">
        <title>The Global Catalogue of Microorganisms (GCM) 10K type strain sequencing project: providing services to taxonomists for standard genome sequencing and annotation.</title>
        <authorList>
            <consortium name="The Broad Institute Genomics Platform"/>
            <consortium name="The Broad Institute Genome Sequencing Center for Infectious Disease"/>
            <person name="Wu L."/>
            <person name="Ma J."/>
        </authorList>
    </citation>
    <scope>NUCLEOTIDE SEQUENCE [LARGE SCALE GENOMIC DNA]</scope>
    <source>
        <strain evidence="13">JCM 18459</strain>
    </source>
</reference>
<dbReference type="Proteomes" id="UP001500221">
    <property type="component" value="Unassembled WGS sequence"/>
</dbReference>
<keyword evidence="1" id="KW-0121">Carboxypeptidase</keyword>
<evidence type="ECO:0000256" key="9">
    <source>
        <dbReference type="SAM" id="MobiDB-lite"/>
    </source>
</evidence>
<keyword evidence="5" id="KW-0378">Hydrolase</keyword>
<keyword evidence="4" id="KW-0808">Transferase</keyword>
<keyword evidence="13" id="KW-1185">Reference proteome</keyword>